<comment type="caution">
    <text evidence="3">Lacks conserved residue(s) required for the propagation of feature annotation.</text>
</comment>
<evidence type="ECO:0000313" key="5">
    <source>
        <dbReference type="Proteomes" id="UP000579647"/>
    </source>
</evidence>
<dbReference type="RefSeq" id="WP_312893990.1">
    <property type="nucleotide sequence ID" value="NZ_BAAAKM010000059.1"/>
</dbReference>
<reference evidence="4 5" key="1">
    <citation type="submission" date="2020-08" db="EMBL/GenBank/DDBJ databases">
        <title>Sequencing the genomes of 1000 actinobacteria strains.</title>
        <authorList>
            <person name="Klenk H.-P."/>
        </authorList>
    </citation>
    <scope>NUCLEOTIDE SEQUENCE [LARGE SCALE GENOMIC DNA]</scope>
    <source>
        <strain evidence="4 5">DSM 44598</strain>
    </source>
</reference>
<accession>A0A840WBG0</accession>
<comment type="similarity">
    <text evidence="3">Belongs to the metallo-dependent hydrolases superfamily. Phosphotriesterase family.</text>
</comment>
<keyword evidence="2 4" id="KW-0378">Hydrolase</keyword>
<dbReference type="EMBL" id="JACHDO010000001">
    <property type="protein sequence ID" value="MBB5494329.1"/>
    <property type="molecule type" value="Genomic_DNA"/>
</dbReference>
<dbReference type="Gene3D" id="3.20.20.140">
    <property type="entry name" value="Metal-dependent hydrolases"/>
    <property type="match status" value="1"/>
</dbReference>
<keyword evidence="5" id="KW-1185">Reference proteome</keyword>
<dbReference type="InterPro" id="IPR032466">
    <property type="entry name" value="Metal_Hydrolase"/>
</dbReference>
<keyword evidence="1" id="KW-0479">Metal-binding</keyword>
<dbReference type="PANTHER" id="PTHR10819:SF3">
    <property type="entry name" value="PHOSPHOTRIESTERASE-RELATED PROTEIN"/>
    <property type="match status" value="1"/>
</dbReference>
<organism evidence="4 5">
    <name type="scientific">Nocardiopsis metallicus</name>
    <dbReference type="NCBI Taxonomy" id="179819"/>
    <lineage>
        <taxon>Bacteria</taxon>
        <taxon>Bacillati</taxon>
        <taxon>Actinomycetota</taxon>
        <taxon>Actinomycetes</taxon>
        <taxon>Streptosporangiales</taxon>
        <taxon>Nocardiopsidaceae</taxon>
        <taxon>Nocardiopsis</taxon>
    </lineage>
</organism>
<evidence type="ECO:0000256" key="2">
    <source>
        <dbReference type="ARBA" id="ARBA00022801"/>
    </source>
</evidence>
<evidence type="ECO:0000256" key="3">
    <source>
        <dbReference type="PROSITE-ProRule" id="PRU00679"/>
    </source>
</evidence>
<dbReference type="GO" id="GO:0016787">
    <property type="term" value="F:hydrolase activity"/>
    <property type="evidence" value="ECO:0007669"/>
    <property type="project" value="UniProtKB-KW"/>
</dbReference>
<dbReference type="SUPFAM" id="SSF51556">
    <property type="entry name" value="Metallo-dependent hydrolases"/>
    <property type="match status" value="1"/>
</dbReference>
<sequence>MHTHPVSRAGLLVKQVMCDEEDVDPARVLLGHIGGTTGADHLARLADAGFVLGMGRFGLNFDTAFEARADPLVRMCERGYAERMVLSQDAACFNDRLAPNVVAFLPQWNHLHLGEEVLPRIRERGVSEARIEAMLVDTPGRSSGAVSPSTDPVRDLHRASGPVGPPACAGGPFFCLHSDV</sequence>
<dbReference type="Pfam" id="PF02126">
    <property type="entry name" value="PTE"/>
    <property type="match status" value="1"/>
</dbReference>
<dbReference type="GO" id="GO:0008270">
    <property type="term" value="F:zinc ion binding"/>
    <property type="evidence" value="ECO:0007669"/>
    <property type="project" value="InterPro"/>
</dbReference>
<dbReference type="AlphaFoldDB" id="A0A840WBG0"/>
<name>A0A840WBG0_9ACTN</name>
<evidence type="ECO:0000256" key="1">
    <source>
        <dbReference type="ARBA" id="ARBA00022723"/>
    </source>
</evidence>
<dbReference type="PROSITE" id="PS51347">
    <property type="entry name" value="PHOSPHOTRIESTERASE_2"/>
    <property type="match status" value="1"/>
</dbReference>
<gene>
    <name evidence="4" type="ORF">HNR07_005466</name>
</gene>
<protein>
    <submittedName>
        <fullName evidence="4">Putative metal-dependent phosphotriesterase family hydrolase</fullName>
    </submittedName>
</protein>
<comment type="caution">
    <text evidence="4">The sequence shown here is derived from an EMBL/GenBank/DDBJ whole genome shotgun (WGS) entry which is preliminary data.</text>
</comment>
<dbReference type="Proteomes" id="UP000579647">
    <property type="component" value="Unassembled WGS sequence"/>
</dbReference>
<dbReference type="PANTHER" id="PTHR10819">
    <property type="entry name" value="PHOSPHOTRIESTERASE-RELATED"/>
    <property type="match status" value="1"/>
</dbReference>
<proteinExistence type="inferred from homology"/>
<dbReference type="InterPro" id="IPR001559">
    <property type="entry name" value="Phosphotriesterase"/>
</dbReference>
<evidence type="ECO:0000313" key="4">
    <source>
        <dbReference type="EMBL" id="MBB5494329.1"/>
    </source>
</evidence>